<dbReference type="OrthoDB" id="339236at2759"/>
<evidence type="ECO:0000313" key="1">
    <source>
        <dbReference type="EMBL" id="EEA06383.1"/>
    </source>
</evidence>
<gene>
    <name evidence="1" type="ORF">CMU_008740</name>
</gene>
<dbReference type="RefSeq" id="XP_002140732.1">
    <property type="nucleotide sequence ID" value="XM_002140696.1"/>
</dbReference>
<dbReference type="GeneID" id="6995834"/>
<keyword evidence="2" id="KW-1185">Reference proteome</keyword>
<dbReference type="Proteomes" id="UP000001460">
    <property type="component" value="Unassembled WGS sequence"/>
</dbReference>
<dbReference type="OMA" id="ECIFETS"/>
<reference evidence="1" key="1">
    <citation type="submission" date="2008-06" db="EMBL/GenBank/DDBJ databases">
        <authorList>
            <person name="Lorenzi H."/>
            <person name="Inman J."/>
            <person name="Miller J."/>
            <person name="Schobel S."/>
            <person name="Amedeo P."/>
            <person name="Caler E.V."/>
            <person name="da Silva J."/>
        </authorList>
    </citation>
    <scope>NUCLEOTIDE SEQUENCE [LARGE SCALE GENOMIC DNA]</scope>
    <source>
        <strain evidence="1">RN66</strain>
    </source>
</reference>
<organism evidence="1 2">
    <name type="scientific">Cryptosporidium muris (strain RN66)</name>
    <dbReference type="NCBI Taxonomy" id="441375"/>
    <lineage>
        <taxon>Eukaryota</taxon>
        <taxon>Sar</taxon>
        <taxon>Alveolata</taxon>
        <taxon>Apicomplexa</taxon>
        <taxon>Conoidasida</taxon>
        <taxon>Coccidia</taxon>
        <taxon>Eucoccidiorida</taxon>
        <taxon>Eimeriorina</taxon>
        <taxon>Cryptosporidiidae</taxon>
        <taxon>Cryptosporidium</taxon>
    </lineage>
</organism>
<protein>
    <submittedName>
        <fullName evidence="1">Uncharacterized protein</fullName>
    </submittedName>
</protein>
<proteinExistence type="predicted"/>
<dbReference type="AlphaFoldDB" id="B6ADU2"/>
<dbReference type="VEuPathDB" id="CryptoDB:CMU_008740"/>
<accession>B6ADU2</accession>
<dbReference type="EMBL" id="DS989729">
    <property type="protein sequence ID" value="EEA06383.1"/>
    <property type="molecule type" value="Genomic_DNA"/>
</dbReference>
<sequence length="196" mass="23046">MDTNNTRKVKKKGKSIKKTLLPRKRRRAIEIKSPSNLNTWDNICIELFPSWFSNNHGVIVAEKNESDRWKLKTSLHPHVDEVIFGKLEEIFSNLFEMKLDKECIFETSMIDFWGQSFVLKNIKDHDIKDHSSKDEDKKRVLWFSCNTSKYELAVTFCDCLCVLFFSDQTSLNNLTNKEVTDFSIVLNAMTRHNYNK</sequence>
<evidence type="ECO:0000313" key="2">
    <source>
        <dbReference type="Proteomes" id="UP000001460"/>
    </source>
</evidence>
<name>B6ADU2_CRYMR</name>